<dbReference type="GO" id="GO:0016491">
    <property type="term" value="F:oxidoreductase activity"/>
    <property type="evidence" value="ECO:0007669"/>
    <property type="project" value="InterPro"/>
</dbReference>
<sequence>MRRVGQIVAVAVVGSLLALLVWQVAHGKGSQVAVEVDNGNIVQAPLWTRNRVDTSGTMSLASLRGKVVVLNFWQSYCPPCTKEAPVIEAGWERWRKSGKVVFVGVDVQDLHGPAMKFIRRFHISYPIVSDSGSLVGHYGVTGYPETFFVDPKGFIVPPHIIGEATAKTLDEGIKRALTNPSA</sequence>
<dbReference type="PROSITE" id="PS51352">
    <property type="entry name" value="THIOREDOXIN_2"/>
    <property type="match status" value="1"/>
</dbReference>
<evidence type="ECO:0000259" key="1">
    <source>
        <dbReference type="PROSITE" id="PS51352"/>
    </source>
</evidence>
<dbReference type="EMBL" id="CAEZXP010000004">
    <property type="protein sequence ID" value="CAB4700899.1"/>
    <property type="molecule type" value="Genomic_DNA"/>
</dbReference>
<protein>
    <submittedName>
        <fullName evidence="2">Unannotated protein</fullName>
    </submittedName>
</protein>
<feature type="domain" description="Thioredoxin" evidence="1">
    <location>
        <begin position="22"/>
        <end position="178"/>
    </location>
</feature>
<dbReference type="InterPro" id="IPR013766">
    <property type="entry name" value="Thioredoxin_domain"/>
</dbReference>
<dbReference type="CDD" id="cd02966">
    <property type="entry name" value="TlpA_like_family"/>
    <property type="match status" value="1"/>
</dbReference>
<proteinExistence type="predicted"/>
<dbReference type="Pfam" id="PF00578">
    <property type="entry name" value="AhpC-TSA"/>
    <property type="match status" value="1"/>
</dbReference>
<dbReference type="InterPro" id="IPR000866">
    <property type="entry name" value="AhpC/TSA"/>
</dbReference>
<accession>A0A6J6PQC7</accession>
<evidence type="ECO:0000313" key="2">
    <source>
        <dbReference type="EMBL" id="CAB4700899.1"/>
    </source>
</evidence>
<reference evidence="2" key="1">
    <citation type="submission" date="2020-05" db="EMBL/GenBank/DDBJ databases">
        <authorList>
            <person name="Chiriac C."/>
            <person name="Salcher M."/>
            <person name="Ghai R."/>
            <person name="Kavagutti S V."/>
        </authorList>
    </citation>
    <scope>NUCLEOTIDE SEQUENCE</scope>
</reference>
<gene>
    <name evidence="2" type="ORF">UFOPK2399_01353</name>
</gene>
<dbReference type="InterPro" id="IPR036249">
    <property type="entry name" value="Thioredoxin-like_sf"/>
</dbReference>
<dbReference type="InterPro" id="IPR017937">
    <property type="entry name" value="Thioredoxin_CS"/>
</dbReference>
<dbReference type="PANTHER" id="PTHR42852:SF17">
    <property type="entry name" value="THIOREDOXIN-LIKE PROTEIN HI_1115"/>
    <property type="match status" value="1"/>
</dbReference>
<dbReference type="Gene3D" id="3.40.30.10">
    <property type="entry name" value="Glutaredoxin"/>
    <property type="match status" value="1"/>
</dbReference>
<organism evidence="2">
    <name type="scientific">freshwater metagenome</name>
    <dbReference type="NCBI Taxonomy" id="449393"/>
    <lineage>
        <taxon>unclassified sequences</taxon>
        <taxon>metagenomes</taxon>
        <taxon>ecological metagenomes</taxon>
    </lineage>
</organism>
<dbReference type="AlphaFoldDB" id="A0A6J6PQC7"/>
<dbReference type="GO" id="GO:0016209">
    <property type="term" value="F:antioxidant activity"/>
    <property type="evidence" value="ECO:0007669"/>
    <property type="project" value="InterPro"/>
</dbReference>
<dbReference type="SUPFAM" id="SSF52833">
    <property type="entry name" value="Thioredoxin-like"/>
    <property type="match status" value="1"/>
</dbReference>
<dbReference type="InterPro" id="IPR050553">
    <property type="entry name" value="Thioredoxin_ResA/DsbE_sf"/>
</dbReference>
<name>A0A6J6PQC7_9ZZZZ</name>
<dbReference type="PROSITE" id="PS00194">
    <property type="entry name" value="THIOREDOXIN_1"/>
    <property type="match status" value="1"/>
</dbReference>
<dbReference type="PANTHER" id="PTHR42852">
    <property type="entry name" value="THIOL:DISULFIDE INTERCHANGE PROTEIN DSBE"/>
    <property type="match status" value="1"/>
</dbReference>